<protein>
    <submittedName>
        <fullName evidence="1">Uncharacterized protein</fullName>
    </submittedName>
</protein>
<proteinExistence type="predicted"/>
<reference evidence="1" key="2">
    <citation type="journal article" date="2015" name="Fish Shellfish Immunol.">
        <title>Early steps in the European eel (Anguilla anguilla)-Vibrio vulnificus interaction in the gills: Role of the RtxA13 toxin.</title>
        <authorList>
            <person name="Callol A."/>
            <person name="Pajuelo D."/>
            <person name="Ebbesson L."/>
            <person name="Teles M."/>
            <person name="MacKenzie S."/>
            <person name="Amaro C."/>
        </authorList>
    </citation>
    <scope>NUCLEOTIDE SEQUENCE</scope>
</reference>
<name>A0A0E9SBE6_ANGAN</name>
<sequence length="13" mass="1505">MKTTQRLKFHASG</sequence>
<organism evidence="1">
    <name type="scientific">Anguilla anguilla</name>
    <name type="common">European freshwater eel</name>
    <name type="synonym">Muraena anguilla</name>
    <dbReference type="NCBI Taxonomy" id="7936"/>
    <lineage>
        <taxon>Eukaryota</taxon>
        <taxon>Metazoa</taxon>
        <taxon>Chordata</taxon>
        <taxon>Craniata</taxon>
        <taxon>Vertebrata</taxon>
        <taxon>Euteleostomi</taxon>
        <taxon>Actinopterygii</taxon>
        <taxon>Neopterygii</taxon>
        <taxon>Teleostei</taxon>
        <taxon>Anguilliformes</taxon>
        <taxon>Anguillidae</taxon>
        <taxon>Anguilla</taxon>
    </lineage>
</organism>
<dbReference type="EMBL" id="GBXM01069976">
    <property type="protein sequence ID" value="JAH38601.1"/>
    <property type="molecule type" value="Transcribed_RNA"/>
</dbReference>
<accession>A0A0E9SBE6</accession>
<reference evidence="1" key="1">
    <citation type="submission" date="2014-11" db="EMBL/GenBank/DDBJ databases">
        <authorList>
            <person name="Amaro Gonzalez C."/>
        </authorList>
    </citation>
    <scope>NUCLEOTIDE SEQUENCE</scope>
</reference>
<evidence type="ECO:0000313" key="1">
    <source>
        <dbReference type="EMBL" id="JAH38601.1"/>
    </source>
</evidence>